<evidence type="ECO:0000256" key="5">
    <source>
        <dbReference type="SAM" id="SignalP"/>
    </source>
</evidence>
<feature type="chain" id="PRO_5015059530" evidence="5">
    <location>
        <begin position="23"/>
        <end position="744"/>
    </location>
</feature>
<evidence type="ECO:0000313" key="8">
    <source>
        <dbReference type="Proteomes" id="UP000078546"/>
    </source>
</evidence>
<name>A0A1A8VNC9_PLAOA</name>
<evidence type="ECO:0000256" key="3">
    <source>
        <dbReference type="ARBA" id="ARBA00023242"/>
    </source>
</evidence>
<reference evidence="8 9" key="2">
    <citation type="submission" date="2016-05" db="EMBL/GenBank/DDBJ databases">
        <authorList>
            <person name="Naeem Raeece"/>
        </authorList>
    </citation>
    <scope>NUCLEOTIDE SEQUENCE [LARGE SCALE GENOMIC DNA]</scope>
</reference>
<dbReference type="SUPFAM" id="SSF50784">
    <property type="entry name" value="Transcription factor IIA (TFIIA), beta-barrel domain"/>
    <property type="match status" value="1"/>
</dbReference>
<gene>
    <name evidence="7" type="ORF">POVCU1_003940</name>
    <name evidence="6" type="ORF">POVCU2_0004610</name>
</gene>
<dbReference type="GO" id="GO:0006367">
    <property type="term" value="P:transcription initiation at RNA polymerase II promoter"/>
    <property type="evidence" value="ECO:0007669"/>
    <property type="project" value="InterPro"/>
</dbReference>
<keyword evidence="5" id="KW-0732">Signal</keyword>
<dbReference type="EMBL" id="FLQV01000079">
    <property type="protein sequence ID" value="SBS80969.1"/>
    <property type="molecule type" value="Genomic_DNA"/>
</dbReference>
<dbReference type="Proteomes" id="UP000078560">
    <property type="component" value="Unassembled WGS sequence"/>
</dbReference>
<proteinExistence type="predicted"/>
<protein>
    <submittedName>
        <fullName evidence="6">Uncharacterized protein</fullName>
    </submittedName>
</protein>
<dbReference type="Proteomes" id="UP000078546">
    <property type="component" value="Unassembled WGS sequence"/>
</dbReference>
<dbReference type="InterPro" id="IPR009088">
    <property type="entry name" value="TFIIA_b-brl"/>
</dbReference>
<evidence type="ECO:0000256" key="2">
    <source>
        <dbReference type="ARBA" id="ARBA00023163"/>
    </source>
</evidence>
<dbReference type="Gene3D" id="2.30.18.10">
    <property type="entry name" value="Transcription factor IIA (TFIIA), beta-barrel domain"/>
    <property type="match status" value="1"/>
</dbReference>
<evidence type="ECO:0000256" key="1">
    <source>
        <dbReference type="ARBA" id="ARBA00004123"/>
    </source>
</evidence>
<sequence length="744" mass="84099">MKIITLGFPFAVLLLLGGKSFAIQLYGNDISNSDNLKSSSASSANKILEGDTKFEASLKKFLQSGNGEEGGTDAISGEKVNNDAMGDENVAKGDENFIEENKEFIDRQILSDVYNKFIIDVVNNSTLNFLDNLKSEDKENNEFQIELEESCSPFFCEKVMKAKEIAGTKNSEQKGMESANVDNSVQSRSITSSSEEEAEARSSNPEIKNDNEKEIKYHQANGNFVENMDAIKDSSAKIETETNTIFEKALDGNEESKQKIILTDGDNVYVLEEITQHSEFNDEDVNKQSNEQEIKMHIPQERIKSEIQDTNTFDYEDEETNANSPFGKNGYVNNVQTNMERGIHEHDQSKVDVGDTLNGMDGMDRIDDDIFHMSEEELSKKIYEDIKMNSEDKIECHNFSKDEEKCNSFKKCTYVNIDNKDTCFLDYNYMLFLKNNNCALQSKSSLLSISKDLLKNEIINRQMFQLLQVTPKRRSNTNAEQSGQNGESHAHCHNVGTSQLQRSQFLPFESSDIFLNSAKRVKKPNEKKAIAKRTPRKNSACPTQPLPLVPIFLSNRVAEGTFLASMSLLKDSDLDEVHKKIIDSTIEKCSQFYNARILDAIKIRWQKIYEHKLKNMELGPEEMNGDPQDGKENTSNHDFDDDEFEDAEIEEKAIVDLAEQVEDDDMDELNELDDISISDLSDVDPPTSNVIVGICDKVSGHDCISKPCGRRNASSNWKIKLKGGLMKVDGKEMFFRSLQGELEF</sequence>
<keyword evidence="3" id="KW-0539">Nucleus</keyword>
<accession>A0A1A8VNC9</accession>
<feature type="region of interest" description="Disordered" evidence="4">
    <location>
        <begin position="65"/>
        <end position="85"/>
    </location>
</feature>
<keyword evidence="2" id="KW-0804">Transcription</keyword>
<feature type="region of interest" description="Disordered" evidence="4">
    <location>
        <begin position="169"/>
        <end position="212"/>
    </location>
</feature>
<evidence type="ECO:0000313" key="7">
    <source>
        <dbReference type="EMBL" id="SBS80969.1"/>
    </source>
</evidence>
<feature type="region of interest" description="Disordered" evidence="4">
    <location>
        <begin position="470"/>
        <end position="492"/>
    </location>
</feature>
<dbReference type="EMBL" id="FLQU01000060">
    <property type="protein sequence ID" value="SBS80277.1"/>
    <property type="molecule type" value="Genomic_DNA"/>
</dbReference>
<dbReference type="GO" id="GO:0005672">
    <property type="term" value="C:transcription factor TFIIA complex"/>
    <property type="evidence" value="ECO:0007669"/>
    <property type="project" value="InterPro"/>
</dbReference>
<comment type="subcellular location">
    <subcellularLocation>
        <location evidence="1">Nucleus</location>
    </subcellularLocation>
</comment>
<evidence type="ECO:0000313" key="6">
    <source>
        <dbReference type="EMBL" id="SBS80277.1"/>
    </source>
</evidence>
<feature type="signal peptide" evidence="5">
    <location>
        <begin position="1"/>
        <end position="22"/>
    </location>
</feature>
<evidence type="ECO:0000313" key="9">
    <source>
        <dbReference type="Proteomes" id="UP000078560"/>
    </source>
</evidence>
<dbReference type="AlphaFoldDB" id="A0A1A8VNC9"/>
<evidence type="ECO:0000256" key="4">
    <source>
        <dbReference type="SAM" id="MobiDB-lite"/>
    </source>
</evidence>
<feature type="compositionally biased region" description="Polar residues" evidence="4">
    <location>
        <begin position="476"/>
        <end position="487"/>
    </location>
</feature>
<reference evidence="6" key="1">
    <citation type="submission" date="2016-05" db="EMBL/GenBank/DDBJ databases">
        <authorList>
            <person name="Lavstsen T."/>
            <person name="Jespersen J.S."/>
        </authorList>
    </citation>
    <scope>NUCLEOTIDE SEQUENCE [LARGE SCALE GENOMIC DNA]</scope>
</reference>
<organism evidence="6 9">
    <name type="scientific">Plasmodium ovale curtisi</name>
    <dbReference type="NCBI Taxonomy" id="864141"/>
    <lineage>
        <taxon>Eukaryota</taxon>
        <taxon>Sar</taxon>
        <taxon>Alveolata</taxon>
        <taxon>Apicomplexa</taxon>
        <taxon>Aconoidasida</taxon>
        <taxon>Haemosporida</taxon>
        <taxon>Plasmodiidae</taxon>
        <taxon>Plasmodium</taxon>
        <taxon>Plasmodium (Plasmodium)</taxon>
    </lineage>
</organism>